<evidence type="ECO:0000256" key="1">
    <source>
        <dbReference type="SAM" id="MobiDB-lite"/>
    </source>
</evidence>
<dbReference type="EMBL" id="CP071839">
    <property type="protein sequence ID" value="QTD96989.1"/>
    <property type="molecule type" value="Genomic_DNA"/>
</dbReference>
<dbReference type="RefSeq" id="WP_208030879.1">
    <property type="nucleotide sequence ID" value="NZ_CP071839.1"/>
</dbReference>
<evidence type="ECO:0000313" key="3">
    <source>
        <dbReference type="Proteomes" id="UP000663908"/>
    </source>
</evidence>
<accession>A0ABX7TQ68</accession>
<feature type="compositionally biased region" description="Basic and acidic residues" evidence="1">
    <location>
        <begin position="56"/>
        <end position="68"/>
    </location>
</feature>
<keyword evidence="3" id="KW-1185">Reference proteome</keyword>
<protein>
    <submittedName>
        <fullName evidence="2">Uncharacterized protein</fullName>
    </submittedName>
</protein>
<dbReference type="Proteomes" id="UP000663908">
    <property type="component" value="Chromosome"/>
</dbReference>
<organism evidence="2 3">
    <name type="scientific">Streptomyces cyanogenus</name>
    <dbReference type="NCBI Taxonomy" id="80860"/>
    <lineage>
        <taxon>Bacteria</taxon>
        <taxon>Bacillati</taxon>
        <taxon>Actinomycetota</taxon>
        <taxon>Actinomycetes</taxon>
        <taxon>Kitasatosporales</taxon>
        <taxon>Streptomycetaceae</taxon>
        <taxon>Streptomyces</taxon>
    </lineage>
</organism>
<name>A0ABX7TQ68_STRCY</name>
<gene>
    <name evidence="2" type="ORF">S1361_06470</name>
</gene>
<evidence type="ECO:0000313" key="2">
    <source>
        <dbReference type="EMBL" id="QTD96989.1"/>
    </source>
</evidence>
<sequence>MAVTLQQGHAWDAYQQVAHHLDDPTAPGVPWIAAIVEDATGRPIVTSDPAATEQAARADAEGKYEAWKQRNGAS</sequence>
<feature type="region of interest" description="Disordered" evidence="1">
    <location>
        <begin position="44"/>
        <end position="74"/>
    </location>
</feature>
<reference evidence="2 3" key="1">
    <citation type="submission" date="2021-03" db="EMBL/GenBank/DDBJ databases">
        <title>Complete genome sequence of Streptomyces cyanogenus S136, producer of anticancer angucycline landomycin A.</title>
        <authorList>
            <person name="Hrab P."/>
            <person name="Ruckert C."/>
            <person name="Busche T."/>
            <person name="Ostash I."/>
            <person name="Kalinowski J."/>
            <person name="Fedorenko V."/>
            <person name="Yushchuk O."/>
            <person name="Ostash B."/>
        </authorList>
    </citation>
    <scope>NUCLEOTIDE SEQUENCE [LARGE SCALE GENOMIC DNA]</scope>
    <source>
        <strain evidence="2 3">S136</strain>
    </source>
</reference>
<proteinExistence type="predicted"/>